<dbReference type="RefSeq" id="XP_024719454.1">
    <property type="nucleotide sequence ID" value="XM_024865829.1"/>
</dbReference>
<name>A0A2T3AXR4_AMORE</name>
<accession>A0A2T3AXR4</accession>
<keyword evidence="3" id="KW-1185">Reference proteome</keyword>
<feature type="compositionally biased region" description="Polar residues" evidence="1">
    <location>
        <begin position="281"/>
        <end position="291"/>
    </location>
</feature>
<dbReference type="AlphaFoldDB" id="A0A2T3AXR4"/>
<feature type="compositionally biased region" description="Low complexity" evidence="1">
    <location>
        <begin position="292"/>
        <end position="304"/>
    </location>
</feature>
<feature type="region of interest" description="Disordered" evidence="1">
    <location>
        <begin position="67"/>
        <end position="305"/>
    </location>
</feature>
<feature type="compositionally biased region" description="Low complexity" evidence="1">
    <location>
        <begin position="1"/>
        <end position="18"/>
    </location>
</feature>
<feature type="compositionally biased region" description="Low complexity" evidence="1">
    <location>
        <begin position="155"/>
        <end position="179"/>
    </location>
</feature>
<protein>
    <submittedName>
        <fullName evidence="2">Uncharacterized protein</fullName>
    </submittedName>
</protein>
<dbReference type="InParanoid" id="A0A2T3AXR4"/>
<evidence type="ECO:0000313" key="2">
    <source>
        <dbReference type="EMBL" id="PSS14855.1"/>
    </source>
</evidence>
<dbReference type="Proteomes" id="UP000241818">
    <property type="component" value="Unassembled WGS sequence"/>
</dbReference>
<reference evidence="2 3" key="1">
    <citation type="journal article" date="2018" name="New Phytol.">
        <title>Comparative genomics and transcriptomics depict ericoid mycorrhizal fungi as versatile saprotrophs and plant mutualists.</title>
        <authorList>
            <person name="Martino E."/>
            <person name="Morin E."/>
            <person name="Grelet G.A."/>
            <person name="Kuo A."/>
            <person name="Kohler A."/>
            <person name="Daghino S."/>
            <person name="Barry K.W."/>
            <person name="Cichocki N."/>
            <person name="Clum A."/>
            <person name="Dockter R.B."/>
            <person name="Hainaut M."/>
            <person name="Kuo R.C."/>
            <person name="LaButti K."/>
            <person name="Lindahl B.D."/>
            <person name="Lindquist E.A."/>
            <person name="Lipzen A."/>
            <person name="Khouja H.R."/>
            <person name="Magnuson J."/>
            <person name="Murat C."/>
            <person name="Ohm R.A."/>
            <person name="Singer S.W."/>
            <person name="Spatafora J.W."/>
            <person name="Wang M."/>
            <person name="Veneault-Fourrey C."/>
            <person name="Henrissat B."/>
            <person name="Grigoriev I.V."/>
            <person name="Martin F.M."/>
            <person name="Perotto S."/>
        </authorList>
    </citation>
    <scope>NUCLEOTIDE SEQUENCE [LARGE SCALE GENOMIC DNA]</scope>
    <source>
        <strain evidence="2 3">ATCC 22711</strain>
    </source>
</reference>
<evidence type="ECO:0000313" key="3">
    <source>
        <dbReference type="Proteomes" id="UP000241818"/>
    </source>
</evidence>
<organism evidence="2 3">
    <name type="scientific">Amorphotheca resinae ATCC 22711</name>
    <dbReference type="NCBI Taxonomy" id="857342"/>
    <lineage>
        <taxon>Eukaryota</taxon>
        <taxon>Fungi</taxon>
        <taxon>Dikarya</taxon>
        <taxon>Ascomycota</taxon>
        <taxon>Pezizomycotina</taxon>
        <taxon>Leotiomycetes</taxon>
        <taxon>Helotiales</taxon>
        <taxon>Amorphothecaceae</taxon>
        <taxon>Amorphotheca</taxon>
    </lineage>
</organism>
<dbReference type="OrthoDB" id="5403157at2759"/>
<dbReference type="EMBL" id="KZ679013">
    <property type="protein sequence ID" value="PSS14855.1"/>
    <property type="molecule type" value="Genomic_DNA"/>
</dbReference>
<feature type="compositionally biased region" description="Low complexity" evidence="1">
    <location>
        <begin position="210"/>
        <end position="236"/>
    </location>
</feature>
<feature type="region of interest" description="Disordered" evidence="1">
    <location>
        <begin position="1"/>
        <end position="42"/>
    </location>
</feature>
<evidence type="ECO:0000256" key="1">
    <source>
        <dbReference type="SAM" id="MobiDB-lite"/>
    </source>
</evidence>
<feature type="compositionally biased region" description="Low complexity" evidence="1">
    <location>
        <begin position="71"/>
        <end position="94"/>
    </location>
</feature>
<proteinExistence type="predicted"/>
<sequence>MAGRSPSPSLSCLASAPSMKQSSRRRPRLPRAVSSCSPALSDDSLTATLKSLTTDEAKDVFAVLTHASPRASPSPSGLSVSPSPSGYPPGAASPTRQTYLDETPGRRKSKPIAIQPPRHARTVYTPLSARGDLPGGYFPNHETFPRQYKPHPFKPESTPSSPAMSSASSPVSTPAISTPRIPPSALPVSYSPELMSIPIGKYHPSNYKLVSPSTSTPPTSTSPTSTPPTNVTPPTNLEIPSEGKKSKRPSQERRPSEVRKKVQQYQRDMIAQARRAGLPDSSVQGSAKSTKPISPRLLPLGSPGPITPLELEESAGYLVAGARGEGLVGRGSEREREMVGRMIRSEQERDLTQGTQSSTVKV</sequence>
<gene>
    <name evidence="2" type="ORF">M430DRAFT_28897</name>
</gene>
<feature type="compositionally biased region" description="Basic and acidic residues" evidence="1">
    <location>
        <begin position="241"/>
        <end position="260"/>
    </location>
</feature>
<dbReference type="GeneID" id="36573910"/>